<sequence length="289" mass="31954">MRENLDIELLQTLIAIASTGSFALAAESVHRTQSAVSMQMKRLEEIVGQPLFEKQGRRAVITPQGENLLLYARRILKLQDEALATFHSPDITGEVRLGVQDDYVMRLVPPILARFAERYPNVHIRLDTQSSTRLIAATAQGDLDFSLVNTVRSEAKHENLVSEPLVWVTSPKHVIHEARPFPIAIEANCLWSKWAQHALDTAGIHYRIAYTTFGYGGINAIVDAGLAVSIMSRNSVPDNLRILTKMDGFPELPITTIGLVVKNPVLSPAAMRLADMMREEIGGKRLAAA</sequence>
<evidence type="ECO:0000256" key="1">
    <source>
        <dbReference type="ARBA" id="ARBA00009437"/>
    </source>
</evidence>
<evidence type="ECO:0000313" key="7">
    <source>
        <dbReference type="Proteomes" id="UP001596353"/>
    </source>
</evidence>
<dbReference type="PROSITE" id="PS50931">
    <property type="entry name" value="HTH_LYSR"/>
    <property type="match status" value="1"/>
</dbReference>
<dbReference type="PANTHER" id="PTHR30579">
    <property type="entry name" value="TRANSCRIPTIONAL REGULATOR"/>
    <property type="match status" value="1"/>
</dbReference>
<dbReference type="Gene3D" id="1.10.10.10">
    <property type="entry name" value="Winged helix-like DNA-binding domain superfamily/Winged helix DNA-binding domain"/>
    <property type="match status" value="1"/>
</dbReference>
<dbReference type="InterPro" id="IPR005119">
    <property type="entry name" value="LysR_subst-bd"/>
</dbReference>
<evidence type="ECO:0000313" key="6">
    <source>
        <dbReference type="EMBL" id="MFC6761511.1"/>
    </source>
</evidence>
<protein>
    <submittedName>
        <fullName evidence="6">LysR substrate-binding domain-containing protein</fullName>
    </submittedName>
</protein>
<gene>
    <name evidence="6" type="ORF">ACFQFQ_21960</name>
</gene>
<comment type="similarity">
    <text evidence="1">Belongs to the LysR transcriptional regulatory family.</text>
</comment>
<comment type="caution">
    <text evidence="6">The sequence shown here is derived from an EMBL/GenBank/DDBJ whole genome shotgun (WGS) entry which is preliminary data.</text>
</comment>
<dbReference type="InterPro" id="IPR036388">
    <property type="entry name" value="WH-like_DNA-bd_sf"/>
</dbReference>
<evidence type="ECO:0000256" key="3">
    <source>
        <dbReference type="ARBA" id="ARBA00023125"/>
    </source>
</evidence>
<dbReference type="SUPFAM" id="SSF53850">
    <property type="entry name" value="Periplasmic binding protein-like II"/>
    <property type="match status" value="1"/>
</dbReference>
<proteinExistence type="inferred from homology"/>
<dbReference type="Gene3D" id="3.40.190.10">
    <property type="entry name" value="Periplasmic binding protein-like II"/>
    <property type="match status" value="2"/>
</dbReference>
<dbReference type="Pfam" id="PF00126">
    <property type="entry name" value="HTH_1"/>
    <property type="match status" value="1"/>
</dbReference>
<dbReference type="PRINTS" id="PR00039">
    <property type="entry name" value="HTHLYSR"/>
</dbReference>
<organism evidence="6 7">
    <name type="scientific">Sulfitobacter porphyrae</name>
    <dbReference type="NCBI Taxonomy" id="1246864"/>
    <lineage>
        <taxon>Bacteria</taxon>
        <taxon>Pseudomonadati</taxon>
        <taxon>Pseudomonadota</taxon>
        <taxon>Alphaproteobacteria</taxon>
        <taxon>Rhodobacterales</taxon>
        <taxon>Roseobacteraceae</taxon>
        <taxon>Sulfitobacter</taxon>
    </lineage>
</organism>
<reference evidence="7" key="1">
    <citation type="journal article" date="2019" name="Int. J. Syst. Evol. Microbiol.">
        <title>The Global Catalogue of Microorganisms (GCM) 10K type strain sequencing project: providing services to taxonomists for standard genome sequencing and annotation.</title>
        <authorList>
            <consortium name="The Broad Institute Genomics Platform"/>
            <consortium name="The Broad Institute Genome Sequencing Center for Infectious Disease"/>
            <person name="Wu L."/>
            <person name="Ma J."/>
        </authorList>
    </citation>
    <scope>NUCLEOTIDE SEQUENCE [LARGE SCALE GENOMIC DNA]</scope>
    <source>
        <strain evidence="7">CCUG 66188</strain>
    </source>
</reference>
<keyword evidence="7" id="KW-1185">Reference proteome</keyword>
<dbReference type="InterPro" id="IPR000847">
    <property type="entry name" value="LysR_HTH_N"/>
</dbReference>
<dbReference type="EMBL" id="JBHSWG010000003">
    <property type="protein sequence ID" value="MFC6761511.1"/>
    <property type="molecule type" value="Genomic_DNA"/>
</dbReference>
<dbReference type="Pfam" id="PF03466">
    <property type="entry name" value="LysR_substrate"/>
    <property type="match status" value="1"/>
</dbReference>
<keyword evidence="4" id="KW-0804">Transcription</keyword>
<feature type="domain" description="HTH lysR-type" evidence="5">
    <location>
        <begin position="5"/>
        <end position="62"/>
    </location>
</feature>
<dbReference type="PANTHER" id="PTHR30579:SF7">
    <property type="entry name" value="HTH-TYPE TRANSCRIPTIONAL REGULATOR LRHA-RELATED"/>
    <property type="match status" value="1"/>
</dbReference>
<dbReference type="Proteomes" id="UP001596353">
    <property type="component" value="Unassembled WGS sequence"/>
</dbReference>
<name>A0ABW2B7D7_9RHOB</name>
<evidence type="ECO:0000256" key="2">
    <source>
        <dbReference type="ARBA" id="ARBA00023015"/>
    </source>
</evidence>
<keyword evidence="2" id="KW-0805">Transcription regulation</keyword>
<dbReference type="InterPro" id="IPR050176">
    <property type="entry name" value="LTTR"/>
</dbReference>
<dbReference type="SUPFAM" id="SSF46785">
    <property type="entry name" value="Winged helix' DNA-binding domain"/>
    <property type="match status" value="1"/>
</dbReference>
<accession>A0ABW2B7D7</accession>
<evidence type="ECO:0000256" key="4">
    <source>
        <dbReference type="ARBA" id="ARBA00023163"/>
    </source>
</evidence>
<dbReference type="InterPro" id="IPR036390">
    <property type="entry name" value="WH_DNA-bd_sf"/>
</dbReference>
<evidence type="ECO:0000259" key="5">
    <source>
        <dbReference type="PROSITE" id="PS50931"/>
    </source>
</evidence>
<keyword evidence="3" id="KW-0238">DNA-binding</keyword>